<dbReference type="SUPFAM" id="SSF53335">
    <property type="entry name" value="S-adenosyl-L-methionine-dependent methyltransferases"/>
    <property type="match status" value="1"/>
</dbReference>
<reference evidence="2" key="1">
    <citation type="submission" date="2021-11" db="EMBL/GenBank/DDBJ databases">
        <authorList>
            <consortium name="Genoscope - CEA"/>
            <person name="William W."/>
        </authorList>
    </citation>
    <scope>NUCLEOTIDE SEQUENCE</scope>
</reference>
<dbReference type="PANTHER" id="PTHR43762">
    <property type="entry name" value="L-GULONOLACTONE OXIDASE"/>
    <property type="match status" value="1"/>
</dbReference>
<comment type="caution">
    <text evidence="2">The sequence shown here is derived from an EMBL/GenBank/DDBJ whole genome shotgun (WGS) entry which is preliminary data.</text>
</comment>
<name>A0A8J2WKS2_9STRA</name>
<dbReference type="Gene3D" id="3.40.50.150">
    <property type="entry name" value="Vaccinia Virus protein VP39"/>
    <property type="match status" value="1"/>
</dbReference>
<dbReference type="InterPro" id="IPR010031">
    <property type="entry name" value="FAD_lactone_oxidase-like"/>
</dbReference>
<protein>
    <recommendedName>
        <fullName evidence="1">FAD-binding PCMH-type domain-containing protein</fullName>
    </recommendedName>
</protein>
<dbReference type="Proteomes" id="UP000789595">
    <property type="component" value="Unassembled WGS sequence"/>
</dbReference>
<dbReference type="InterPro" id="IPR029063">
    <property type="entry name" value="SAM-dependent_MTases_sf"/>
</dbReference>
<dbReference type="InterPro" id="IPR013216">
    <property type="entry name" value="Methyltransf_11"/>
</dbReference>
<organism evidence="2 3">
    <name type="scientific">Pelagomonas calceolata</name>
    <dbReference type="NCBI Taxonomy" id="35677"/>
    <lineage>
        <taxon>Eukaryota</taxon>
        <taxon>Sar</taxon>
        <taxon>Stramenopiles</taxon>
        <taxon>Ochrophyta</taxon>
        <taxon>Pelagophyceae</taxon>
        <taxon>Pelagomonadales</taxon>
        <taxon>Pelagomonadaceae</taxon>
        <taxon>Pelagomonas</taxon>
    </lineage>
</organism>
<dbReference type="GO" id="GO:0016899">
    <property type="term" value="F:oxidoreductase activity, acting on the CH-OH group of donors, oxygen as acceptor"/>
    <property type="evidence" value="ECO:0007669"/>
    <property type="project" value="InterPro"/>
</dbReference>
<dbReference type="InterPro" id="IPR006094">
    <property type="entry name" value="Oxid_FAD_bind_N"/>
</dbReference>
<dbReference type="InterPro" id="IPR016167">
    <property type="entry name" value="FAD-bd_PCMH_sub1"/>
</dbReference>
<dbReference type="Pfam" id="PF08241">
    <property type="entry name" value="Methyltransf_11"/>
    <property type="match status" value="1"/>
</dbReference>
<evidence type="ECO:0000259" key="1">
    <source>
        <dbReference type="PROSITE" id="PS51387"/>
    </source>
</evidence>
<dbReference type="InterPro" id="IPR036318">
    <property type="entry name" value="FAD-bd_PCMH-like_sf"/>
</dbReference>
<dbReference type="Gene3D" id="3.30.43.10">
    <property type="entry name" value="Uridine Diphospho-n-acetylenolpyruvylglucosamine Reductase, domain 2"/>
    <property type="match status" value="1"/>
</dbReference>
<dbReference type="InterPro" id="IPR016166">
    <property type="entry name" value="FAD-bd_PCMH"/>
</dbReference>
<dbReference type="PANTHER" id="PTHR43762:SF1">
    <property type="entry name" value="D-ARABINONO-1,4-LACTONE OXIDASE"/>
    <property type="match status" value="1"/>
</dbReference>
<gene>
    <name evidence="2" type="ORF">PECAL_3P19730</name>
</gene>
<dbReference type="GO" id="GO:0071949">
    <property type="term" value="F:FAD binding"/>
    <property type="evidence" value="ECO:0007669"/>
    <property type="project" value="InterPro"/>
</dbReference>
<evidence type="ECO:0000313" key="3">
    <source>
        <dbReference type="Proteomes" id="UP000789595"/>
    </source>
</evidence>
<feature type="domain" description="FAD-binding PCMH-type" evidence="1">
    <location>
        <begin position="5"/>
        <end position="181"/>
    </location>
</feature>
<dbReference type="SUPFAM" id="SSF56176">
    <property type="entry name" value="FAD-binding/transporter-associated domain-like"/>
    <property type="match status" value="1"/>
</dbReference>
<dbReference type="EMBL" id="CAKKNE010000003">
    <property type="protein sequence ID" value="CAH0372000.1"/>
    <property type="molecule type" value="Genomic_DNA"/>
</dbReference>
<keyword evidence="3" id="KW-1185">Reference proteome</keyword>
<dbReference type="Gene3D" id="3.30.465.10">
    <property type="match status" value="1"/>
</dbReference>
<dbReference type="Pfam" id="PF01565">
    <property type="entry name" value="FAD_binding_4"/>
    <property type="match status" value="1"/>
</dbReference>
<proteinExistence type="predicted"/>
<dbReference type="InterPro" id="IPR016169">
    <property type="entry name" value="FAD-bd_PCMH_sub2"/>
</dbReference>
<evidence type="ECO:0000313" key="2">
    <source>
        <dbReference type="EMBL" id="CAH0372000.1"/>
    </source>
</evidence>
<dbReference type="PROSITE" id="PS51387">
    <property type="entry name" value="FAD_PCMH"/>
    <property type="match status" value="1"/>
</dbReference>
<dbReference type="OrthoDB" id="415825at2759"/>
<sequence>MSDFRGTMIDRIFFPRDEGDIVDVLEEALRLGRRVAVRGTKHSMGGHSIAPGGFLLDMKCMKEMSYDSAADTVTTGPGALWSDLIVFLNKRCKAPRTMQSYCTFSVGGTLAVNAHGITTDFCFAESVVSFRLAHVVPAADGRGHRVKITTCHPGDELFRLALGGYGLFGVITEATLRVVDNMQLELDTLDVKVDGGEFVAYYEEARRCSEKPSTKAGKDEGEDSCSAEAVARQKVAVKIARLNILDLNRVQLFVYRRAYSCNTISGTLGLHAHVMPMKTRLLYKWLMPAMKEVRFAIEGLTGQAIDMADETGVTRSELLFESAVPLAKLYEPMFVSDDSFVLQEYFVPAARFGEWIERARPIYRELTDAHGESARQRLMLLNTTIRFVEHDTFTFLSYAGAPGGSYAFVLYYRIPRTAAADEALGRVHNTFAEMTVDLGGTFYLPYRKCYSQELLALAYPQIHEFAAKKQAHDQLGMFSNCWFDHYVRPLCAAGYGEAFLAGSRLLCEGPFERVDGGGGALASHLDLPRAGDADLVARSGSYRALLSKQRLREEFQNLFLTKIFNLADNKEVMRAMTKAAWNPRNADDLAIFRALREHFHGRAAPVATATARQRPRDLDLAFGATATDEDKNDDGDAPVENACDEKWTSTELAAKCCDTMVAAGKLRATPAFIREGQEAKLVKIFEGAKLDGAKVLQCKNASELEVIIRNATEGEDWVDHVQSAMKTFLPADIQRVKVGTMETRGGGGAVAKLKRAIAGIKQLHRQKIELVRETAAILARLGKARGRSGDAGDFTYASFGDNGKLVLKLRAALGLRGKSYVCHDAECGDDDLPAILERGSLDPVGEYVKFDYMEGLVEEEHGNRTTDEVCAAAADGDPGAWLAGVRARIPDASVDLATINQGLHHIPPARLIPYLREVGRILRPGGVFLIREHDLDLDRARDRRRGCPVEVLDLAHSVFNAITGVTEAVERAEVRAFRPLSEWRAIVCGGAGLVDAMLEGLEEGDPTCDEMLAFYKPPLHPAVSEEENGHEVSCSETAAADGDVSEPPIVTLVKTLLSQIPAAAIGTLESLTGSLAGGLKALVPKLRELLLTTLPRMTGNAAVAGLEPSVSKYVGVAVDAVDLLRGLVAEAEVKDHLDVDVLHGEFFLIIPAIERKVRLRPDAASEAEKTLIRVVRDYMPALLLTATSATADGGGDETKTAVEPAAATDGDVRGSEVLAAVEQLATHVPGLLSPKTLRQSGFNLRQQAVLVGKFGGRDLASTAATLAGFLDRATWVVVRRELEGVAAAGGGLPTRDRLLGESRVGRAHAWHRVARAFLRSPRVRLEKKGKFALKVIGLGALVDLHDGVKAEVDAERRAGGGGSAAAITTVVPRLPRACLAAVHAGTCALAELGGVEASVTLRFDDGADKYVLEDVGVIVSATFGYKSLTSAPSDITKQMRAMHAAQVRERGGAPGRLVVREGACVRARNSASGFLEGLDGARAAVVKLGTLGLAGNNKLKLKYRRLECGQGATDGRAKLEAAAETIRGALRGGGATRDLHGGDGEFTWYKLNEWMQVEILEVMAASLDHTPWYRFPFFEVLGVYFDVLRTESDLVAAKYGPAKAYASMAFVTDLVPAIVMSALFAQLHLMAMPLRAALGGEGYLEDGADPERFLEEIVLYARIKGEASLAAFFRGAVDPRISEVKAVEPHLAAGGGQIIVLTVPPFKALGEILVALARAVPTARVLEISNQSEVQVRVSCEAHREAEAEAWLARLRPGVKPVARYQFPIAAESATAPARKQIALRVAATQLMSLMRGCGDEGGALRVEQVYDFWCG</sequence>
<dbReference type="GO" id="GO:0008757">
    <property type="term" value="F:S-adenosylmethionine-dependent methyltransferase activity"/>
    <property type="evidence" value="ECO:0007669"/>
    <property type="project" value="InterPro"/>
</dbReference>
<accession>A0A8J2WKS2</accession>